<gene>
    <name evidence="1" type="ORF">BCF58_0962</name>
</gene>
<accession>A0A495SN49</accession>
<keyword evidence="2" id="KW-1185">Reference proteome</keyword>
<comment type="caution">
    <text evidence="1">The sequence shown here is derived from an EMBL/GenBank/DDBJ whole genome shotgun (WGS) entry which is preliminary data.</text>
</comment>
<dbReference type="EMBL" id="RBXB01000001">
    <property type="protein sequence ID" value="RKT01739.1"/>
    <property type="molecule type" value="Genomic_DNA"/>
</dbReference>
<name>A0A495SN49_9FLAO</name>
<dbReference type="AlphaFoldDB" id="A0A495SN49"/>
<proteinExistence type="predicted"/>
<evidence type="ECO:0000313" key="2">
    <source>
        <dbReference type="Proteomes" id="UP000272428"/>
    </source>
</evidence>
<reference evidence="1 2" key="1">
    <citation type="submission" date="2018-10" db="EMBL/GenBank/DDBJ databases">
        <title>Genomic Encyclopedia of Archaeal and Bacterial Type Strains, Phase II (KMG-II): from individual species to whole genera.</title>
        <authorList>
            <person name="Goeker M."/>
        </authorList>
    </citation>
    <scope>NUCLEOTIDE SEQUENCE [LARGE SCALE GENOMIC DNA]</scope>
    <source>
        <strain evidence="1 2">DSM 14219</strain>
    </source>
</reference>
<sequence length="30" mass="3444">MTHDRGSETSGKQFAGLHEDFLEFDQEFIA</sequence>
<protein>
    <submittedName>
        <fullName evidence="1">Uncharacterized protein</fullName>
    </submittedName>
</protein>
<organism evidence="1 2">
    <name type="scientific">Chryseobacterium defluvii</name>
    <dbReference type="NCBI Taxonomy" id="160396"/>
    <lineage>
        <taxon>Bacteria</taxon>
        <taxon>Pseudomonadati</taxon>
        <taxon>Bacteroidota</taxon>
        <taxon>Flavobacteriia</taxon>
        <taxon>Flavobacteriales</taxon>
        <taxon>Weeksellaceae</taxon>
        <taxon>Chryseobacterium group</taxon>
        <taxon>Chryseobacterium</taxon>
    </lineage>
</organism>
<evidence type="ECO:0000313" key="1">
    <source>
        <dbReference type="EMBL" id="RKT01739.1"/>
    </source>
</evidence>
<dbReference type="Proteomes" id="UP000272428">
    <property type="component" value="Unassembled WGS sequence"/>
</dbReference>